<evidence type="ECO:0008006" key="3">
    <source>
        <dbReference type="Google" id="ProtNLM"/>
    </source>
</evidence>
<organism evidence="1">
    <name type="scientific">viral metagenome</name>
    <dbReference type="NCBI Taxonomy" id="1070528"/>
    <lineage>
        <taxon>unclassified sequences</taxon>
        <taxon>metagenomes</taxon>
        <taxon>organismal metagenomes</taxon>
    </lineage>
</organism>
<dbReference type="EMBL" id="MT143418">
    <property type="protein sequence ID" value="QJA96623.1"/>
    <property type="molecule type" value="Genomic_DNA"/>
</dbReference>
<dbReference type="InterPro" id="IPR012337">
    <property type="entry name" value="RNaseH-like_sf"/>
</dbReference>
<name>A0A6M3JL61_9ZZZZ</name>
<evidence type="ECO:0000313" key="1">
    <source>
        <dbReference type="EMBL" id="QJA69988.1"/>
    </source>
</evidence>
<reference evidence="1" key="1">
    <citation type="submission" date="2020-03" db="EMBL/GenBank/DDBJ databases">
        <title>The deep terrestrial virosphere.</title>
        <authorList>
            <person name="Holmfeldt K."/>
            <person name="Nilsson E."/>
            <person name="Simone D."/>
            <person name="Lopez-Fernandez M."/>
            <person name="Wu X."/>
            <person name="de Brujin I."/>
            <person name="Lundin D."/>
            <person name="Andersson A."/>
            <person name="Bertilsson S."/>
            <person name="Dopson M."/>
        </authorList>
    </citation>
    <scope>NUCLEOTIDE SEQUENCE</scope>
    <source>
        <strain evidence="1">MM415A04091</strain>
        <strain evidence="2">MM415B07853</strain>
    </source>
</reference>
<dbReference type="GO" id="GO:0003676">
    <property type="term" value="F:nucleic acid binding"/>
    <property type="evidence" value="ECO:0007669"/>
    <property type="project" value="InterPro"/>
</dbReference>
<proteinExistence type="predicted"/>
<dbReference type="AlphaFoldDB" id="A0A6M3JL61"/>
<evidence type="ECO:0000313" key="2">
    <source>
        <dbReference type="EMBL" id="QJA96623.1"/>
    </source>
</evidence>
<sequence length="158" mass="17412">MNILAIDPGTHCGYAKSPIESGTWDLRVKRNEGGGMRYFRLRNYLITACVGIDLVVYEEVMRHMGTDAAHIYGGIVAIIQEHCEMHNIQYAGIPVGTIKKFASGKGNANKEAMIAAAQTRWPEIEIKDDNQADALWLLAVAQEEYNSDTSPTAKGGER</sequence>
<dbReference type="SUPFAM" id="SSF53098">
    <property type="entry name" value="Ribonuclease H-like"/>
    <property type="match status" value="1"/>
</dbReference>
<protein>
    <recommendedName>
        <fullName evidence="3">Holliday junction nuclease RuvC</fullName>
    </recommendedName>
</protein>
<dbReference type="InterPro" id="IPR036397">
    <property type="entry name" value="RNaseH_sf"/>
</dbReference>
<gene>
    <name evidence="1" type="ORF">MM415A04091_0005</name>
    <name evidence="2" type="ORF">MM415B07853_0005</name>
</gene>
<accession>A0A6M3JL61</accession>
<dbReference type="Gene3D" id="3.30.420.10">
    <property type="entry name" value="Ribonuclease H-like superfamily/Ribonuclease H"/>
    <property type="match status" value="1"/>
</dbReference>
<dbReference type="EMBL" id="MT141754">
    <property type="protein sequence ID" value="QJA69988.1"/>
    <property type="molecule type" value="Genomic_DNA"/>
</dbReference>